<comment type="caution">
    <text evidence="19">The sequence shown here is derived from an EMBL/GenBank/DDBJ whole genome shotgun (WGS) entry which is preliminary data.</text>
</comment>
<dbReference type="GO" id="GO:0005524">
    <property type="term" value="F:ATP binding"/>
    <property type="evidence" value="ECO:0007669"/>
    <property type="project" value="UniProtKB-UniRule"/>
</dbReference>
<evidence type="ECO:0000256" key="4">
    <source>
        <dbReference type="ARBA" id="ARBA00022614"/>
    </source>
</evidence>
<dbReference type="Proteomes" id="UP000822688">
    <property type="component" value="Chromosome 10"/>
</dbReference>
<keyword evidence="7" id="KW-0732">Signal</keyword>
<dbReference type="InterPro" id="IPR008271">
    <property type="entry name" value="Ser/Thr_kinase_AS"/>
</dbReference>
<dbReference type="GO" id="GO:0016020">
    <property type="term" value="C:membrane"/>
    <property type="evidence" value="ECO:0007669"/>
    <property type="project" value="UniProtKB-SubCell"/>
</dbReference>
<keyword evidence="9 15" id="KW-0547">Nucleotide-binding</keyword>
<keyword evidence="13" id="KW-0472">Membrane</keyword>
<keyword evidence="5" id="KW-0808">Transferase</keyword>
<dbReference type="Gene3D" id="3.30.200.20">
    <property type="entry name" value="Phosphorylase Kinase, domain 1"/>
    <property type="match status" value="1"/>
</dbReference>
<dbReference type="Pfam" id="PF00069">
    <property type="entry name" value="Pkinase"/>
    <property type="match status" value="1"/>
</dbReference>
<evidence type="ECO:0000256" key="3">
    <source>
        <dbReference type="ARBA" id="ARBA00022527"/>
    </source>
</evidence>
<name>A0A8T0GGY8_CERPU</name>
<dbReference type="InterPro" id="IPR011009">
    <property type="entry name" value="Kinase-like_dom_sf"/>
</dbReference>
<evidence type="ECO:0000313" key="20">
    <source>
        <dbReference type="Proteomes" id="UP000822688"/>
    </source>
</evidence>
<feature type="domain" description="Protein kinase" evidence="18">
    <location>
        <begin position="73"/>
        <end position="342"/>
    </location>
</feature>
<sequence>MVVCIILYLYYAHAHEPLKLKALQAQKRLNRVKVVKRINSTSLKLARKINPVLKVTRVKAFTYEELAEATDNFVEENQIGQGGYGTVYKGKLQDGKQVAIKRGSIQGAREFYNEIELLSRVHHKNIVTLEGYCDEEDQQMLVYEYVPGGTLRDHLFASSGAPFDFPTRLRIALGAARGILYLHTEANPPIFHRDIKASNILLDSRKVAKVADFGLSCLAPVADLEGVTADHVSTVVKGTPGYLDPEYYMTQQLTDKSDVYSFGVVMLELVTGRKAITANKNLVREAYKKVQEGLLLSMVDPDIAQYATKALEWFIELALRCCAETQEERPTMGDVVSDLEQLCRSHGVSFSMEISKPMSPRLPAKVHHGESPSKTSCESNGGGIWSESQVTPR</sequence>
<accession>A0A8T0GGY8</accession>
<dbReference type="SMART" id="SM00220">
    <property type="entry name" value="S_TKc"/>
    <property type="match status" value="1"/>
</dbReference>
<dbReference type="PANTHER" id="PTHR47989">
    <property type="entry name" value="OS01G0750732 PROTEIN"/>
    <property type="match status" value="1"/>
</dbReference>
<dbReference type="Gene3D" id="1.10.510.10">
    <property type="entry name" value="Transferase(Phosphotransferase) domain 1"/>
    <property type="match status" value="1"/>
</dbReference>
<dbReference type="EMBL" id="CM026431">
    <property type="protein sequence ID" value="KAG0558293.1"/>
    <property type="molecule type" value="Genomic_DNA"/>
</dbReference>
<dbReference type="PROSITE" id="PS50011">
    <property type="entry name" value="PROTEIN_KINASE_DOM"/>
    <property type="match status" value="1"/>
</dbReference>
<evidence type="ECO:0000313" key="19">
    <source>
        <dbReference type="EMBL" id="KAG0558293.1"/>
    </source>
</evidence>
<proteinExistence type="inferred from homology"/>
<comment type="similarity">
    <text evidence="16">Belongs to the protein kinase superfamily.</text>
</comment>
<evidence type="ECO:0000256" key="12">
    <source>
        <dbReference type="ARBA" id="ARBA00022989"/>
    </source>
</evidence>
<reference evidence="19" key="1">
    <citation type="submission" date="2020-06" db="EMBL/GenBank/DDBJ databases">
        <title>WGS assembly of Ceratodon purpureus strain R40.</title>
        <authorList>
            <person name="Carey S.B."/>
            <person name="Jenkins J."/>
            <person name="Shu S."/>
            <person name="Lovell J.T."/>
            <person name="Sreedasyam A."/>
            <person name="Maumus F."/>
            <person name="Tiley G.P."/>
            <person name="Fernandez-Pozo N."/>
            <person name="Barry K."/>
            <person name="Chen C."/>
            <person name="Wang M."/>
            <person name="Lipzen A."/>
            <person name="Daum C."/>
            <person name="Saski C.A."/>
            <person name="Payton A.C."/>
            <person name="Mcbreen J.C."/>
            <person name="Conrad R.E."/>
            <person name="Kollar L.M."/>
            <person name="Olsson S."/>
            <person name="Huttunen S."/>
            <person name="Landis J.B."/>
            <person name="Wickett N.J."/>
            <person name="Johnson M.G."/>
            <person name="Rensing S.A."/>
            <person name="Grimwood J."/>
            <person name="Schmutz J."/>
            <person name="Mcdaniel S.F."/>
        </authorList>
    </citation>
    <scope>NUCLEOTIDE SEQUENCE</scope>
    <source>
        <strain evidence="19">R40</strain>
    </source>
</reference>
<evidence type="ECO:0000256" key="6">
    <source>
        <dbReference type="ARBA" id="ARBA00022692"/>
    </source>
</evidence>
<evidence type="ECO:0000256" key="1">
    <source>
        <dbReference type="ARBA" id="ARBA00004167"/>
    </source>
</evidence>
<evidence type="ECO:0000256" key="13">
    <source>
        <dbReference type="ARBA" id="ARBA00023136"/>
    </source>
</evidence>
<keyword evidence="3 16" id="KW-0723">Serine/threonine-protein kinase</keyword>
<dbReference type="GO" id="GO:0004674">
    <property type="term" value="F:protein serine/threonine kinase activity"/>
    <property type="evidence" value="ECO:0007669"/>
    <property type="project" value="UniProtKB-KW"/>
</dbReference>
<keyword evidence="4" id="KW-0433">Leucine-rich repeat</keyword>
<keyword evidence="14" id="KW-0325">Glycoprotein</keyword>
<organism evidence="19 20">
    <name type="scientific">Ceratodon purpureus</name>
    <name type="common">Fire moss</name>
    <name type="synonym">Dicranum purpureum</name>
    <dbReference type="NCBI Taxonomy" id="3225"/>
    <lineage>
        <taxon>Eukaryota</taxon>
        <taxon>Viridiplantae</taxon>
        <taxon>Streptophyta</taxon>
        <taxon>Embryophyta</taxon>
        <taxon>Bryophyta</taxon>
        <taxon>Bryophytina</taxon>
        <taxon>Bryopsida</taxon>
        <taxon>Dicranidae</taxon>
        <taxon>Pseudoditrichales</taxon>
        <taxon>Ditrichaceae</taxon>
        <taxon>Ceratodon</taxon>
    </lineage>
</organism>
<keyword evidence="12" id="KW-1133">Transmembrane helix</keyword>
<evidence type="ECO:0000256" key="14">
    <source>
        <dbReference type="ARBA" id="ARBA00023180"/>
    </source>
</evidence>
<feature type="binding site" evidence="15">
    <location>
        <position position="101"/>
    </location>
    <ligand>
        <name>ATP</name>
        <dbReference type="ChEBI" id="CHEBI:30616"/>
    </ligand>
</feature>
<evidence type="ECO:0000256" key="15">
    <source>
        <dbReference type="PROSITE-ProRule" id="PRU10141"/>
    </source>
</evidence>
<evidence type="ECO:0000256" key="11">
    <source>
        <dbReference type="ARBA" id="ARBA00022840"/>
    </source>
</evidence>
<evidence type="ECO:0000256" key="17">
    <source>
        <dbReference type="SAM" id="MobiDB-lite"/>
    </source>
</evidence>
<keyword evidence="8" id="KW-0677">Repeat</keyword>
<dbReference type="FunFam" id="1.10.510.10:FF:000453">
    <property type="entry name" value="LRR receptor-like serine/threonine-protein kinase HSL2"/>
    <property type="match status" value="1"/>
</dbReference>
<dbReference type="SUPFAM" id="SSF56112">
    <property type="entry name" value="Protein kinase-like (PK-like)"/>
    <property type="match status" value="1"/>
</dbReference>
<dbReference type="EC" id="2.7.11.1" evidence="2"/>
<evidence type="ECO:0000256" key="7">
    <source>
        <dbReference type="ARBA" id="ARBA00022729"/>
    </source>
</evidence>
<evidence type="ECO:0000256" key="10">
    <source>
        <dbReference type="ARBA" id="ARBA00022777"/>
    </source>
</evidence>
<evidence type="ECO:0000256" key="2">
    <source>
        <dbReference type="ARBA" id="ARBA00012513"/>
    </source>
</evidence>
<evidence type="ECO:0000256" key="16">
    <source>
        <dbReference type="RuleBase" id="RU000304"/>
    </source>
</evidence>
<evidence type="ECO:0000256" key="5">
    <source>
        <dbReference type="ARBA" id="ARBA00022679"/>
    </source>
</evidence>
<evidence type="ECO:0000259" key="18">
    <source>
        <dbReference type="PROSITE" id="PS50011"/>
    </source>
</evidence>
<comment type="subcellular location">
    <subcellularLocation>
        <location evidence="1">Membrane</location>
        <topology evidence="1">Single-pass membrane protein</topology>
    </subcellularLocation>
</comment>
<keyword evidence="20" id="KW-1185">Reference proteome</keyword>
<keyword evidence="11 15" id="KW-0067">ATP-binding</keyword>
<dbReference type="InterPro" id="IPR017441">
    <property type="entry name" value="Protein_kinase_ATP_BS"/>
</dbReference>
<dbReference type="AlphaFoldDB" id="A0A8T0GGY8"/>
<keyword evidence="6" id="KW-0812">Transmembrane</keyword>
<protein>
    <recommendedName>
        <fullName evidence="2">non-specific serine/threonine protein kinase</fullName>
        <ecNumber evidence="2">2.7.11.1</ecNumber>
    </recommendedName>
</protein>
<dbReference type="PROSITE" id="PS00107">
    <property type="entry name" value="PROTEIN_KINASE_ATP"/>
    <property type="match status" value="1"/>
</dbReference>
<dbReference type="InterPro" id="IPR000719">
    <property type="entry name" value="Prot_kinase_dom"/>
</dbReference>
<evidence type="ECO:0000256" key="9">
    <source>
        <dbReference type="ARBA" id="ARBA00022741"/>
    </source>
</evidence>
<feature type="region of interest" description="Disordered" evidence="17">
    <location>
        <begin position="359"/>
        <end position="393"/>
    </location>
</feature>
<dbReference type="CDD" id="cd14066">
    <property type="entry name" value="STKc_IRAK"/>
    <property type="match status" value="1"/>
</dbReference>
<evidence type="ECO:0000256" key="8">
    <source>
        <dbReference type="ARBA" id="ARBA00022737"/>
    </source>
</evidence>
<gene>
    <name evidence="19" type="ORF">KC19_10G016700</name>
</gene>
<dbReference type="PANTHER" id="PTHR47989:SF62">
    <property type="entry name" value="OS05G0423500 PROTEIN"/>
    <property type="match status" value="1"/>
</dbReference>
<keyword evidence="10" id="KW-0418">Kinase</keyword>
<dbReference type="PIRSF" id="PIRSF000654">
    <property type="entry name" value="Integrin-linked_kinase"/>
    <property type="match status" value="1"/>
</dbReference>
<dbReference type="PROSITE" id="PS00108">
    <property type="entry name" value="PROTEIN_KINASE_ST"/>
    <property type="match status" value="1"/>
</dbReference>
<dbReference type="FunFam" id="3.30.200.20:FF:000415">
    <property type="entry name" value="receptor-like serine/threonine-protein kinase NCRK"/>
    <property type="match status" value="1"/>
</dbReference>